<keyword evidence="5" id="KW-0547">Nucleotide-binding</keyword>
<dbReference type="Pfam" id="PF08447">
    <property type="entry name" value="PAS_3"/>
    <property type="match status" value="2"/>
</dbReference>
<dbReference type="InterPro" id="IPR011006">
    <property type="entry name" value="CheY-like_superfamily"/>
</dbReference>
<evidence type="ECO:0000256" key="10">
    <source>
        <dbReference type="SAM" id="MobiDB-lite"/>
    </source>
</evidence>
<dbReference type="PANTHER" id="PTHR45339">
    <property type="entry name" value="HYBRID SIGNAL TRANSDUCTION HISTIDINE KINASE J"/>
    <property type="match status" value="1"/>
</dbReference>
<dbReference type="InterPro" id="IPR000014">
    <property type="entry name" value="PAS"/>
</dbReference>
<dbReference type="SUPFAM" id="SSF55785">
    <property type="entry name" value="PYP-like sensor domain (PAS domain)"/>
    <property type="match status" value="5"/>
</dbReference>
<dbReference type="PROSITE" id="PS50110">
    <property type="entry name" value="RESPONSE_REGULATORY"/>
    <property type="match status" value="1"/>
</dbReference>
<feature type="domain" description="PAS" evidence="13">
    <location>
        <begin position="155"/>
        <end position="211"/>
    </location>
</feature>
<evidence type="ECO:0000259" key="13">
    <source>
        <dbReference type="PROSITE" id="PS50112"/>
    </source>
</evidence>
<keyword evidence="3 9" id="KW-0597">Phosphoprotein</keyword>
<evidence type="ECO:0000256" key="9">
    <source>
        <dbReference type="PROSITE-ProRule" id="PRU00169"/>
    </source>
</evidence>
<gene>
    <name evidence="15" type="ORF">P9847_27425</name>
</gene>
<feature type="domain" description="PAC" evidence="14">
    <location>
        <begin position="586"/>
        <end position="637"/>
    </location>
</feature>
<dbReference type="InterPro" id="IPR013655">
    <property type="entry name" value="PAS_fold_3"/>
</dbReference>
<name>A0ABU6Q1I3_9BACL</name>
<keyword evidence="6" id="KW-0418">Kinase</keyword>
<evidence type="ECO:0000313" key="16">
    <source>
        <dbReference type="Proteomes" id="UP001343257"/>
    </source>
</evidence>
<feature type="domain" description="PAS" evidence="13">
    <location>
        <begin position="383"/>
        <end position="453"/>
    </location>
</feature>
<keyword evidence="8" id="KW-0902">Two-component regulatory system</keyword>
<dbReference type="PROSITE" id="PS50109">
    <property type="entry name" value="HIS_KIN"/>
    <property type="match status" value="1"/>
</dbReference>
<evidence type="ECO:0000256" key="4">
    <source>
        <dbReference type="ARBA" id="ARBA00022679"/>
    </source>
</evidence>
<feature type="compositionally biased region" description="Acidic residues" evidence="10">
    <location>
        <begin position="883"/>
        <end position="893"/>
    </location>
</feature>
<dbReference type="InterPro" id="IPR000700">
    <property type="entry name" value="PAS-assoc_C"/>
</dbReference>
<dbReference type="SMART" id="SM00091">
    <property type="entry name" value="PAS"/>
    <property type="match status" value="5"/>
</dbReference>
<dbReference type="CDD" id="cd16922">
    <property type="entry name" value="HATPase_EvgS-ArcB-TorS-like"/>
    <property type="match status" value="1"/>
</dbReference>
<evidence type="ECO:0000256" key="2">
    <source>
        <dbReference type="ARBA" id="ARBA00012438"/>
    </source>
</evidence>
<dbReference type="SUPFAM" id="SSF47384">
    <property type="entry name" value="Homodimeric domain of signal transducing histidine kinase"/>
    <property type="match status" value="1"/>
</dbReference>
<feature type="region of interest" description="Disordered" evidence="10">
    <location>
        <begin position="878"/>
        <end position="898"/>
    </location>
</feature>
<dbReference type="InterPro" id="IPR035965">
    <property type="entry name" value="PAS-like_dom_sf"/>
</dbReference>
<proteinExistence type="predicted"/>
<accession>A0ABU6Q1I3</accession>
<dbReference type="InterPro" id="IPR013656">
    <property type="entry name" value="PAS_4"/>
</dbReference>
<feature type="modified residue" description="4-aspartylphosphate" evidence="9">
    <location>
        <position position="975"/>
    </location>
</feature>
<dbReference type="Gene3D" id="3.30.450.20">
    <property type="entry name" value="PAS domain"/>
    <property type="match status" value="5"/>
</dbReference>
<feature type="domain" description="Histidine kinase" evidence="11">
    <location>
        <begin position="651"/>
        <end position="875"/>
    </location>
</feature>
<dbReference type="PROSITE" id="PS50113">
    <property type="entry name" value="PAC"/>
    <property type="match status" value="4"/>
</dbReference>
<dbReference type="Pfam" id="PF02518">
    <property type="entry name" value="HATPase_c"/>
    <property type="match status" value="1"/>
</dbReference>
<evidence type="ECO:0000313" key="15">
    <source>
        <dbReference type="EMBL" id="MED5020998.1"/>
    </source>
</evidence>
<feature type="domain" description="PAC" evidence="14">
    <location>
        <begin position="334"/>
        <end position="386"/>
    </location>
</feature>
<feature type="domain" description="PAS" evidence="13">
    <location>
        <begin position="514"/>
        <end position="555"/>
    </location>
</feature>
<evidence type="ECO:0000256" key="1">
    <source>
        <dbReference type="ARBA" id="ARBA00000085"/>
    </source>
</evidence>
<dbReference type="CDD" id="cd17546">
    <property type="entry name" value="REC_hyHK_CKI1_RcsC-like"/>
    <property type="match status" value="1"/>
</dbReference>
<evidence type="ECO:0000256" key="7">
    <source>
        <dbReference type="ARBA" id="ARBA00022840"/>
    </source>
</evidence>
<comment type="catalytic activity">
    <reaction evidence="1">
        <text>ATP + protein L-histidine = ADP + protein N-phospho-L-histidine.</text>
        <dbReference type="EC" id="2.7.13.3"/>
    </reaction>
</comment>
<dbReference type="Gene3D" id="1.10.287.130">
    <property type="match status" value="1"/>
</dbReference>
<dbReference type="Pfam" id="PF13426">
    <property type="entry name" value="PAS_9"/>
    <property type="match status" value="1"/>
</dbReference>
<dbReference type="SMART" id="SM00448">
    <property type="entry name" value="REC"/>
    <property type="match status" value="1"/>
</dbReference>
<keyword evidence="7" id="KW-0067">ATP-binding</keyword>
<evidence type="ECO:0000256" key="6">
    <source>
        <dbReference type="ARBA" id="ARBA00022777"/>
    </source>
</evidence>
<dbReference type="InterPro" id="IPR001789">
    <property type="entry name" value="Sig_transdc_resp-reg_receiver"/>
</dbReference>
<dbReference type="InterPro" id="IPR004358">
    <property type="entry name" value="Sig_transdc_His_kin-like_C"/>
</dbReference>
<evidence type="ECO:0000259" key="14">
    <source>
        <dbReference type="PROSITE" id="PS50113"/>
    </source>
</evidence>
<dbReference type="SUPFAM" id="SSF55874">
    <property type="entry name" value="ATPase domain of HSP90 chaperone/DNA topoisomerase II/histidine kinase"/>
    <property type="match status" value="1"/>
</dbReference>
<evidence type="ECO:0000259" key="12">
    <source>
        <dbReference type="PROSITE" id="PS50110"/>
    </source>
</evidence>
<dbReference type="InterPro" id="IPR036097">
    <property type="entry name" value="HisK_dim/P_sf"/>
</dbReference>
<feature type="domain" description="PAC" evidence="14">
    <location>
        <begin position="202"/>
        <end position="258"/>
    </location>
</feature>
<dbReference type="Pfam" id="PF00989">
    <property type="entry name" value="PAS"/>
    <property type="match status" value="1"/>
</dbReference>
<dbReference type="CDD" id="cd00082">
    <property type="entry name" value="HisKA"/>
    <property type="match status" value="1"/>
</dbReference>
<dbReference type="CDD" id="cd00130">
    <property type="entry name" value="PAS"/>
    <property type="match status" value="5"/>
</dbReference>
<dbReference type="InterPro" id="IPR001610">
    <property type="entry name" value="PAC"/>
</dbReference>
<dbReference type="PROSITE" id="PS50112">
    <property type="entry name" value="PAS"/>
    <property type="match status" value="5"/>
</dbReference>
<dbReference type="Pfam" id="PF00512">
    <property type="entry name" value="HisKA"/>
    <property type="match status" value="1"/>
</dbReference>
<dbReference type="InterPro" id="IPR003594">
    <property type="entry name" value="HATPase_dom"/>
</dbReference>
<dbReference type="SUPFAM" id="SSF52172">
    <property type="entry name" value="CheY-like"/>
    <property type="match status" value="1"/>
</dbReference>
<dbReference type="Pfam" id="PF00072">
    <property type="entry name" value="Response_reg"/>
    <property type="match status" value="1"/>
</dbReference>
<dbReference type="SMART" id="SM00086">
    <property type="entry name" value="PAC"/>
    <property type="match status" value="5"/>
</dbReference>
<dbReference type="Gene3D" id="3.30.565.10">
    <property type="entry name" value="Histidine kinase-like ATPase, C-terminal domain"/>
    <property type="match status" value="1"/>
</dbReference>
<evidence type="ECO:0000256" key="3">
    <source>
        <dbReference type="ARBA" id="ARBA00022553"/>
    </source>
</evidence>
<dbReference type="SMART" id="SM00388">
    <property type="entry name" value="HisKA"/>
    <property type="match status" value="1"/>
</dbReference>
<keyword evidence="16" id="KW-1185">Reference proteome</keyword>
<dbReference type="EC" id="2.7.13.3" evidence="2"/>
<dbReference type="PRINTS" id="PR00344">
    <property type="entry name" value="BCTRLSENSOR"/>
</dbReference>
<dbReference type="RefSeq" id="WP_328282401.1">
    <property type="nucleotide sequence ID" value="NZ_JARTLD010000090.1"/>
</dbReference>
<evidence type="ECO:0000256" key="8">
    <source>
        <dbReference type="ARBA" id="ARBA00023012"/>
    </source>
</evidence>
<dbReference type="InterPro" id="IPR005467">
    <property type="entry name" value="His_kinase_dom"/>
</dbReference>
<feature type="domain" description="PAC" evidence="14">
    <location>
        <begin position="455"/>
        <end position="506"/>
    </location>
</feature>
<dbReference type="NCBIfam" id="TIGR00229">
    <property type="entry name" value="sensory_box"/>
    <property type="match status" value="5"/>
</dbReference>
<reference evidence="15 16" key="1">
    <citation type="submission" date="2023-03" db="EMBL/GenBank/DDBJ databases">
        <title>Bacillus Genome Sequencing.</title>
        <authorList>
            <person name="Dunlap C."/>
        </authorList>
    </citation>
    <scope>NUCLEOTIDE SEQUENCE [LARGE SCALE GENOMIC DNA]</scope>
    <source>
        <strain evidence="15 16">NRS-52</strain>
    </source>
</reference>
<dbReference type="Pfam" id="PF08448">
    <property type="entry name" value="PAS_4"/>
    <property type="match status" value="1"/>
</dbReference>
<evidence type="ECO:0000256" key="5">
    <source>
        <dbReference type="ARBA" id="ARBA00022741"/>
    </source>
</evidence>
<feature type="domain" description="Response regulatory" evidence="12">
    <location>
        <begin position="926"/>
        <end position="1043"/>
    </location>
</feature>
<dbReference type="InterPro" id="IPR036890">
    <property type="entry name" value="HATPase_C_sf"/>
</dbReference>
<feature type="domain" description="PAS" evidence="13">
    <location>
        <begin position="6"/>
        <end position="77"/>
    </location>
</feature>
<dbReference type="InterPro" id="IPR003661">
    <property type="entry name" value="HisK_dim/P_dom"/>
</dbReference>
<sequence length="1051" mass="117790">MNNSLQNDMFQQIYKHVSVPLAMVDAATGRWMAVSSVHATMLGYTETEMLTVTEPDLTHPDDRTLSPAYLAELLQESPGQSTSLDKRYIHKDGHEIRVKLNVSLAYTGKEGDPAYLVQEAELLPETLTAQEIPDMDPDMRILFEKNSDLLFSSSNSDGILQQVSPSMKRILGYEPEEMIGRHRADFYHPDDATDMLNGSALYSLDSVLTRRVRHKDGHYLWLETAYQIVQDQGVNIKRILTIGRNVNERVEMAQKLKQSEQDYKLIMDYSLDFISRHKVDEDLTFIYVSPICRSLLGYEPEEMVGTSSRSYIHPDDVKKVRHHLISALDIDSPEAFTFRFRRKDGTYIWFETNSRYTYNVNGEVEEVISVSRDITERKQIDLQLEEYKSLFEYNPVGVASLDLEGNLLSANRGQELLTGYTEHEMVHNHFMPLIDPVDVEKTAYHFSLAAKGKPQSYEIGLRHRDGHRIEVSVINVPIILHGNIVGVYGITSDITESKKHLEQIEKLSYEHALILNSVSEGIFGVDLEGRAGFMNPAGARMLGFGAGEWIGQTFLDMLQQTRADGSHYQPGESPVMTAVREGVALYKEESVFWRKDGSSFLASYGVTPLFDKGERMGAVIVFNDITNEKQILRAKESAERADRAKSEFMAIMSHELRTPMNGIIGMMELLADSPLNEEQRSYMDIIRQSSEALLQILNEILDFSKIEAGKMVLSDDPIQIRSTLSGVTELFTAKAFEKNLKLTLDISADMPELIRGDEGRLRQVLINLVGNAIKFTESGQVSVTARVASDSTEDELQLEFFVKDTGIGIPSDKLDQLFQSFSQLHPAINRKYGGTGLGLSICKKLVELMGGSIGVIQGGEEEQGTTFYFTLKTRVWTPGEPNEMNETEADSGDSQEKGAFATGGLAAPSGCPELPERTLPPFGPLQILVVDDHPVNRKLLTTVLNKMGYHPDTAENGLEALQSASGDRYDLIFMDVQMPVMDGIESAQFIRRHAGQEKRPVIIAVTAFAGTDNRRMCLEAGMDDFISKPVLVKDLERVLGKWGKPDQSREI</sequence>
<protein>
    <recommendedName>
        <fullName evidence="2">histidine kinase</fullName>
        <ecNumber evidence="2">2.7.13.3</ecNumber>
    </recommendedName>
</protein>
<dbReference type="Gene3D" id="3.40.50.2300">
    <property type="match status" value="1"/>
</dbReference>
<comment type="caution">
    <text evidence="15">The sequence shown here is derived from an EMBL/GenBank/DDBJ whole genome shotgun (WGS) entry which is preliminary data.</text>
</comment>
<dbReference type="EMBL" id="JARTLD010000090">
    <property type="protein sequence ID" value="MED5020998.1"/>
    <property type="molecule type" value="Genomic_DNA"/>
</dbReference>
<keyword evidence="4" id="KW-0808">Transferase</keyword>
<dbReference type="Proteomes" id="UP001343257">
    <property type="component" value="Unassembled WGS sequence"/>
</dbReference>
<organism evidence="15 16">
    <name type="scientific">Paenibacillus chibensis</name>
    <dbReference type="NCBI Taxonomy" id="59846"/>
    <lineage>
        <taxon>Bacteria</taxon>
        <taxon>Bacillati</taxon>
        <taxon>Bacillota</taxon>
        <taxon>Bacilli</taxon>
        <taxon>Bacillales</taxon>
        <taxon>Paenibacillaceae</taxon>
        <taxon>Paenibacillus</taxon>
    </lineage>
</organism>
<feature type="domain" description="PAS" evidence="13">
    <location>
        <begin position="279"/>
        <end position="331"/>
    </location>
</feature>
<evidence type="ECO:0000259" key="11">
    <source>
        <dbReference type="PROSITE" id="PS50109"/>
    </source>
</evidence>
<dbReference type="SMART" id="SM00387">
    <property type="entry name" value="HATPase_c"/>
    <property type="match status" value="1"/>
</dbReference>
<dbReference type="InterPro" id="IPR013767">
    <property type="entry name" value="PAS_fold"/>
</dbReference>
<dbReference type="PANTHER" id="PTHR45339:SF1">
    <property type="entry name" value="HYBRID SIGNAL TRANSDUCTION HISTIDINE KINASE J"/>
    <property type="match status" value="1"/>
</dbReference>